<comment type="caution">
    <text evidence="2">The sequence shown here is derived from an EMBL/GenBank/DDBJ whole genome shotgun (WGS) entry which is preliminary data.</text>
</comment>
<keyword evidence="3" id="KW-1185">Reference proteome</keyword>
<dbReference type="Proteomes" id="UP001608902">
    <property type="component" value="Unassembled WGS sequence"/>
</dbReference>
<proteinExistence type="predicted"/>
<evidence type="ECO:0000256" key="1">
    <source>
        <dbReference type="SAM" id="Phobius"/>
    </source>
</evidence>
<dbReference type="EMBL" id="JBGFUD010009509">
    <property type="protein sequence ID" value="MFH4982529.1"/>
    <property type="molecule type" value="Genomic_DNA"/>
</dbReference>
<keyword evidence="1" id="KW-0472">Membrane</keyword>
<keyword evidence="1" id="KW-1133">Transmembrane helix</keyword>
<protein>
    <submittedName>
        <fullName evidence="2">Uncharacterized protein</fullName>
    </submittedName>
</protein>
<feature type="transmembrane region" description="Helical" evidence="1">
    <location>
        <begin position="20"/>
        <end position="43"/>
    </location>
</feature>
<name>A0ABD6ERE0_9BILA</name>
<gene>
    <name evidence="2" type="ORF">AB6A40_009238</name>
</gene>
<sequence length="69" mass="8006">MQREDAPEHINTLRGTELALFALFVTICVILLTITYEVLMPVINNPDYPYYNYKPKYDWSGAPLINITK</sequence>
<organism evidence="2 3">
    <name type="scientific">Gnathostoma spinigerum</name>
    <dbReference type="NCBI Taxonomy" id="75299"/>
    <lineage>
        <taxon>Eukaryota</taxon>
        <taxon>Metazoa</taxon>
        <taxon>Ecdysozoa</taxon>
        <taxon>Nematoda</taxon>
        <taxon>Chromadorea</taxon>
        <taxon>Rhabditida</taxon>
        <taxon>Spirurina</taxon>
        <taxon>Gnathostomatomorpha</taxon>
        <taxon>Gnathostomatoidea</taxon>
        <taxon>Gnathostomatidae</taxon>
        <taxon>Gnathostoma</taxon>
    </lineage>
</organism>
<evidence type="ECO:0000313" key="3">
    <source>
        <dbReference type="Proteomes" id="UP001608902"/>
    </source>
</evidence>
<keyword evidence="1" id="KW-0812">Transmembrane</keyword>
<accession>A0ABD6ERE0</accession>
<reference evidence="2 3" key="1">
    <citation type="submission" date="2024-08" db="EMBL/GenBank/DDBJ databases">
        <title>Gnathostoma spinigerum genome.</title>
        <authorList>
            <person name="Gonzalez-Bertolin B."/>
            <person name="Monzon S."/>
            <person name="Zaballos A."/>
            <person name="Jimenez P."/>
            <person name="Dekumyoy P."/>
            <person name="Varona S."/>
            <person name="Cuesta I."/>
            <person name="Sumanam S."/>
            <person name="Adisakwattana P."/>
            <person name="Gasser R.B."/>
            <person name="Hernandez-Gonzalez A."/>
            <person name="Young N.D."/>
            <person name="Perteguer M.J."/>
        </authorList>
    </citation>
    <scope>NUCLEOTIDE SEQUENCE [LARGE SCALE GENOMIC DNA]</scope>
    <source>
        <strain evidence="2">AL3</strain>
        <tissue evidence="2">Liver</tissue>
    </source>
</reference>
<dbReference type="AlphaFoldDB" id="A0ABD6ERE0"/>
<evidence type="ECO:0000313" key="2">
    <source>
        <dbReference type="EMBL" id="MFH4982529.1"/>
    </source>
</evidence>